<keyword evidence="4" id="KW-1185">Reference proteome</keyword>
<dbReference type="GeneID" id="37003316"/>
<organism evidence="3 4">
    <name type="scientific">Candidozyma duobushaemuli</name>
    <dbReference type="NCBI Taxonomy" id="1231522"/>
    <lineage>
        <taxon>Eukaryota</taxon>
        <taxon>Fungi</taxon>
        <taxon>Dikarya</taxon>
        <taxon>Ascomycota</taxon>
        <taxon>Saccharomycotina</taxon>
        <taxon>Pichiomycetes</taxon>
        <taxon>Metschnikowiaceae</taxon>
        <taxon>Candidozyma</taxon>
    </lineage>
</organism>
<dbReference type="RefSeq" id="XP_025336415.1">
    <property type="nucleotide sequence ID" value="XM_025481797.1"/>
</dbReference>
<dbReference type="InterPro" id="IPR036864">
    <property type="entry name" value="Zn2-C6_fun-type_DNA-bd_sf"/>
</dbReference>
<evidence type="ECO:0000313" key="4">
    <source>
        <dbReference type="Proteomes" id="UP000244406"/>
    </source>
</evidence>
<feature type="region of interest" description="Disordered" evidence="1">
    <location>
        <begin position="145"/>
        <end position="190"/>
    </location>
</feature>
<accession>A0A2V1ACQ7</accession>
<reference evidence="3 4" key="1">
    <citation type="submission" date="2017-12" db="EMBL/GenBank/DDBJ databases">
        <title>Genome Sequence of the Amphotericin B-resistant Candida duobushaemulonii strain, B09383.</title>
        <authorList>
            <person name="Chow N.A."/>
            <person name="Gade L."/>
            <person name="Batra D."/>
            <person name="Rowe L.A."/>
            <person name="Loparev V.N."/>
            <person name="Litvintseva A.P."/>
        </authorList>
    </citation>
    <scope>NUCLEOTIDE SEQUENCE [LARGE SCALE GENOMIC DNA]</scope>
    <source>
        <strain evidence="3 4">B09383</strain>
    </source>
</reference>
<dbReference type="SUPFAM" id="SSF57701">
    <property type="entry name" value="Zn2/Cys6 DNA-binding domain"/>
    <property type="match status" value="1"/>
</dbReference>
<feature type="domain" description="Zn(2)-C6 fungal-type" evidence="2">
    <location>
        <begin position="16"/>
        <end position="45"/>
    </location>
</feature>
<comment type="caution">
    <text evidence="3">The sequence shown here is derived from an EMBL/GenBank/DDBJ whole genome shotgun (WGS) entry which is preliminary data.</text>
</comment>
<dbReference type="Gene3D" id="4.10.240.10">
    <property type="entry name" value="Zn(2)-C6 fungal-type DNA-binding domain"/>
    <property type="match status" value="1"/>
</dbReference>
<dbReference type="Pfam" id="PF00172">
    <property type="entry name" value="Zn_clus"/>
    <property type="match status" value="1"/>
</dbReference>
<dbReference type="VEuPathDB" id="FungiDB:CXQ87_003316"/>
<dbReference type="CDD" id="cd00067">
    <property type="entry name" value="GAL4"/>
    <property type="match status" value="1"/>
</dbReference>
<gene>
    <name evidence="3" type="ORF">CXQ87_003316</name>
</gene>
<dbReference type="EMBL" id="PKFP01000003">
    <property type="protein sequence ID" value="PVH15475.1"/>
    <property type="molecule type" value="Genomic_DNA"/>
</dbReference>
<name>A0A2V1ACQ7_9ASCO</name>
<dbReference type="GO" id="GO:0000981">
    <property type="term" value="F:DNA-binding transcription factor activity, RNA polymerase II-specific"/>
    <property type="evidence" value="ECO:0007669"/>
    <property type="project" value="InterPro"/>
</dbReference>
<dbReference type="PROSITE" id="PS00463">
    <property type="entry name" value="ZN2_CY6_FUNGAL_1"/>
    <property type="match status" value="1"/>
</dbReference>
<sequence length="386" mass="42438">MSSPDHHHRKKRAGKACDSCRIKKTKCDGRKPCSRCIADNRICAYSDKRKKEKSHPPGYVELLETRVELLTRSLEQIVRLSEPHFPWLSQLMEKAKHEEMEHSVPINDVVNHLIAEHGILENMPMEWDLDPHEVLSAEEEDFVTGLDHDNPAASGHKRVSHSRSASDRSGRSVSSRRGSHLQQHPPSITEQFNMDAVSLAGYSTNSNNTPSLFRQDTSPIFSRSEMMNRPTGQMIASHEAASSSSSLASLAARLESHDIGPTSPGLPSHVMTPSTSFSNSSDPTIPFVSSQGLRRHASLNSHNTASGNMGASDPRARNEIKTQHFPTRQNTSSDASLVISPYAAGLHSPEVDEFSAFPMDDTPFSDLDDAWRFASLKPGSAGESSA</sequence>
<protein>
    <recommendedName>
        <fullName evidence="2">Zn(2)-C6 fungal-type domain-containing protein</fullName>
    </recommendedName>
</protein>
<feature type="compositionally biased region" description="Polar residues" evidence="1">
    <location>
        <begin position="181"/>
        <end position="190"/>
    </location>
</feature>
<dbReference type="InterPro" id="IPR052783">
    <property type="entry name" value="Metabolic/Drug-Res_Regulator"/>
</dbReference>
<dbReference type="InterPro" id="IPR001138">
    <property type="entry name" value="Zn2Cys6_DnaBD"/>
</dbReference>
<proteinExistence type="predicted"/>
<dbReference type="GO" id="GO:0008270">
    <property type="term" value="F:zinc ion binding"/>
    <property type="evidence" value="ECO:0007669"/>
    <property type="project" value="InterPro"/>
</dbReference>
<dbReference type="SMART" id="SM00066">
    <property type="entry name" value="GAL4"/>
    <property type="match status" value="1"/>
</dbReference>
<evidence type="ECO:0000256" key="1">
    <source>
        <dbReference type="SAM" id="MobiDB-lite"/>
    </source>
</evidence>
<dbReference type="AlphaFoldDB" id="A0A2V1ACQ7"/>
<dbReference type="PANTHER" id="PTHR47655">
    <property type="entry name" value="QUINIC ACID UTILIZATION ACTIVATOR"/>
    <property type="match status" value="1"/>
</dbReference>
<evidence type="ECO:0000259" key="2">
    <source>
        <dbReference type="PROSITE" id="PS50048"/>
    </source>
</evidence>
<evidence type="ECO:0000313" key="3">
    <source>
        <dbReference type="EMBL" id="PVH15475.1"/>
    </source>
</evidence>
<dbReference type="PANTHER" id="PTHR47655:SF3">
    <property type="entry name" value="ZN(II)2CYS6 TRANSCRIPTION FACTOR (EUROFUNG)"/>
    <property type="match status" value="1"/>
</dbReference>
<dbReference type="Proteomes" id="UP000244406">
    <property type="component" value="Unassembled WGS sequence"/>
</dbReference>
<dbReference type="PROSITE" id="PS50048">
    <property type="entry name" value="ZN2_CY6_FUNGAL_2"/>
    <property type="match status" value="1"/>
</dbReference>